<sequence>MSKTWKEACAALQQQCKADVPLPVREETSTEEIPVPSSVIVVAPPSAETAYPLEDMLQLARNLKEVIVHHVAKIALALSTQPETPAPTEPLLVALREHVEKLQNIPSLVDPEVVGLFLVRRIRVVVTGMTDAIGTFAQSLPSTLTTTTTTTSANGMTLPQLVGQVKSACDALSSLPSIPKQGVIERVQAMLELVEDARSELNDMLDNANDEQEGKEEEEEEEEDDFFGEDVPTLSKELRTALIQILPVIRLSGLILRKATSKTLPLVQGKGRDGAWLDGWVDLAEGISQTVDEVAGVFWGEGEEDGDESEEEKEEDAGVKELKVRMNTLLGHLEQPVLLLDKWDEPLAQEHRAWYDRCWKEARRMVEQDLGLEAPGSKSGVKRAA</sequence>
<dbReference type="Pfam" id="PF13324">
    <property type="entry name" value="GCIP_N"/>
    <property type="match status" value="1"/>
</dbReference>
<dbReference type="InterPro" id="IPR026907">
    <property type="entry name" value="GCIP-like"/>
</dbReference>
<proteinExistence type="predicted"/>
<dbReference type="PANTHER" id="PTHR15492">
    <property type="entry name" value="CYCLIN D1-BINDING PROTEIN 1"/>
    <property type="match status" value="1"/>
</dbReference>
<dbReference type="PANTHER" id="PTHR15492:SF1">
    <property type="entry name" value="CYCLIN-D1-BINDING PROTEIN 1"/>
    <property type="match status" value="1"/>
</dbReference>
<dbReference type="Gene3D" id="1.20.1410.10">
    <property type="entry name" value="I/LWEQ domain"/>
    <property type="match status" value="1"/>
</dbReference>
<protein>
    <recommendedName>
        <fullName evidence="2">Cyclin-D1-binding protein 1-like N-terminal domain-containing protein</fullName>
    </recommendedName>
</protein>
<keyword evidence="4" id="KW-1185">Reference proteome</keyword>
<gene>
    <name evidence="3" type="ORF">BJ684DRAFT_17028</name>
</gene>
<evidence type="ECO:0000256" key="1">
    <source>
        <dbReference type="SAM" id="MobiDB-lite"/>
    </source>
</evidence>
<feature type="domain" description="Cyclin-D1-binding protein 1-like N-terminal" evidence="2">
    <location>
        <begin position="64"/>
        <end position="206"/>
    </location>
</feature>
<name>A0A4P9Y147_9FUNG</name>
<feature type="region of interest" description="Disordered" evidence="1">
    <location>
        <begin position="207"/>
        <end position="229"/>
    </location>
</feature>
<dbReference type="InterPro" id="IPR049317">
    <property type="entry name" value="GCIP-like_N"/>
</dbReference>
<evidence type="ECO:0000313" key="3">
    <source>
        <dbReference type="EMBL" id="RKP12488.1"/>
    </source>
</evidence>
<reference evidence="4" key="1">
    <citation type="journal article" date="2018" name="Nat. Microbiol.">
        <title>Leveraging single-cell genomics to expand the fungal tree of life.</title>
        <authorList>
            <person name="Ahrendt S.R."/>
            <person name="Quandt C.A."/>
            <person name="Ciobanu D."/>
            <person name="Clum A."/>
            <person name="Salamov A."/>
            <person name="Andreopoulos B."/>
            <person name="Cheng J.F."/>
            <person name="Woyke T."/>
            <person name="Pelin A."/>
            <person name="Henrissat B."/>
            <person name="Reynolds N.K."/>
            <person name="Benny G.L."/>
            <person name="Smith M.E."/>
            <person name="James T.Y."/>
            <person name="Grigoriev I.V."/>
        </authorList>
    </citation>
    <scope>NUCLEOTIDE SEQUENCE [LARGE SCALE GENOMIC DNA]</scope>
</reference>
<dbReference type="Proteomes" id="UP000267251">
    <property type="component" value="Unassembled WGS sequence"/>
</dbReference>
<feature type="compositionally biased region" description="Acidic residues" evidence="1">
    <location>
        <begin position="208"/>
        <end position="228"/>
    </location>
</feature>
<evidence type="ECO:0000259" key="2">
    <source>
        <dbReference type="Pfam" id="PF13324"/>
    </source>
</evidence>
<evidence type="ECO:0000313" key="4">
    <source>
        <dbReference type="Proteomes" id="UP000267251"/>
    </source>
</evidence>
<dbReference type="AlphaFoldDB" id="A0A4P9Y147"/>
<accession>A0A4P9Y147</accession>
<organism evidence="3 4">
    <name type="scientific">Piptocephalis cylindrospora</name>
    <dbReference type="NCBI Taxonomy" id="1907219"/>
    <lineage>
        <taxon>Eukaryota</taxon>
        <taxon>Fungi</taxon>
        <taxon>Fungi incertae sedis</taxon>
        <taxon>Zoopagomycota</taxon>
        <taxon>Zoopagomycotina</taxon>
        <taxon>Zoopagomycetes</taxon>
        <taxon>Zoopagales</taxon>
        <taxon>Piptocephalidaceae</taxon>
        <taxon>Piptocephalis</taxon>
    </lineage>
</organism>
<dbReference type="GO" id="GO:0005634">
    <property type="term" value="C:nucleus"/>
    <property type="evidence" value="ECO:0007669"/>
    <property type="project" value="TreeGrafter"/>
</dbReference>
<dbReference type="EMBL" id="KZ988313">
    <property type="protein sequence ID" value="RKP12488.1"/>
    <property type="molecule type" value="Genomic_DNA"/>
</dbReference>